<evidence type="ECO:0000313" key="3">
    <source>
        <dbReference type="Proteomes" id="UP000321181"/>
    </source>
</evidence>
<dbReference type="RefSeq" id="WP_146899130.1">
    <property type="nucleotide sequence ID" value="NZ_BAAARM010000001.1"/>
</dbReference>
<dbReference type="EMBL" id="BJYY01000001">
    <property type="protein sequence ID" value="GEO32677.1"/>
    <property type="molecule type" value="Genomic_DNA"/>
</dbReference>
<comment type="caution">
    <text evidence="2">The sequence shown here is derived from an EMBL/GenBank/DDBJ whole genome shotgun (WGS) entry which is preliminary data.</text>
</comment>
<name>A0A512D8E0_9CELL</name>
<feature type="compositionally biased region" description="Pro residues" evidence="1">
    <location>
        <begin position="86"/>
        <end position="106"/>
    </location>
</feature>
<dbReference type="Proteomes" id="UP000321181">
    <property type="component" value="Unassembled WGS sequence"/>
</dbReference>
<keyword evidence="3" id="KW-1185">Reference proteome</keyword>
<feature type="region of interest" description="Disordered" evidence="1">
    <location>
        <begin position="62"/>
        <end position="109"/>
    </location>
</feature>
<gene>
    <name evidence="2" type="ORF">CAE01nite_04020</name>
</gene>
<protein>
    <submittedName>
        <fullName evidence="2">Uncharacterized protein</fullName>
    </submittedName>
</protein>
<dbReference type="AlphaFoldDB" id="A0A512D8E0"/>
<organism evidence="2 3">
    <name type="scientific">Cellulomonas aerilata</name>
    <dbReference type="NCBI Taxonomy" id="515326"/>
    <lineage>
        <taxon>Bacteria</taxon>
        <taxon>Bacillati</taxon>
        <taxon>Actinomycetota</taxon>
        <taxon>Actinomycetes</taxon>
        <taxon>Micrococcales</taxon>
        <taxon>Cellulomonadaceae</taxon>
        <taxon>Cellulomonas</taxon>
    </lineage>
</organism>
<sequence>MNPHQPRSGVHDAASTGLSADGAEVRGAPSAWRTVARVGSRTAAASLVVLLAACSGAGGTVPATAEPARPQVAGAGSTPAVREPIVIPPAPTFADDPGPPASPEPTSPQGDALLPTGAAAAAWGTAELVGWAGQLDGFTLPADGTWRSLSIGLQFSADGGEELDGIEADLTVTTPAAVDDLVAQQVAGPPRGSTVLDVVEGEDDGRRAVSVVLHTPGDSADSVDVMAEPQGGSLVHVQHLPRRDGRRPALPEERVRGLVSRLTQGAEPDTWEVRFARLTLVDTHAPAVMVAWSVPGQDVAQAMAAAQAAFGHLTFEPVEINQFRSTSDFAYPAAATSGTVSVSTESDGTTRVELEARG</sequence>
<reference evidence="2 3" key="1">
    <citation type="submission" date="2019-07" db="EMBL/GenBank/DDBJ databases">
        <title>Whole genome shotgun sequence of Cellulomonas aerilata NBRC 106308.</title>
        <authorList>
            <person name="Hosoyama A."/>
            <person name="Uohara A."/>
            <person name="Ohji S."/>
            <person name="Ichikawa N."/>
        </authorList>
    </citation>
    <scope>NUCLEOTIDE SEQUENCE [LARGE SCALE GENOMIC DNA]</scope>
    <source>
        <strain evidence="2 3">NBRC 106308</strain>
    </source>
</reference>
<dbReference type="OrthoDB" id="9833173at2"/>
<accession>A0A512D8E0</accession>
<evidence type="ECO:0000256" key="1">
    <source>
        <dbReference type="SAM" id="MobiDB-lite"/>
    </source>
</evidence>
<evidence type="ECO:0000313" key="2">
    <source>
        <dbReference type="EMBL" id="GEO32677.1"/>
    </source>
</evidence>
<feature type="region of interest" description="Disordered" evidence="1">
    <location>
        <begin position="1"/>
        <end position="27"/>
    </location>
</feature>
<proteinExistence type="predicted"/>